<dbReference type="EMBL" id="JAPEVG010000207">
    <property type="protein sequence ID" value="KAJ8473866.1"/>
    <property type="molecule type" value="Genomic_DNA"/>
</dbReference>
<evidence type="ECO:0000256" key="1">
    <source>
        <dbReference type="SAM" id="MobiDB-lite"/>
    </source>
</evidence>
<name>A0AAD7TQ77_9APHY</name>
<keyword evidence="2" id="KW-0812">Transmembrane</keyword>
<protein>
    <submittedName>
        <fullName evidence="3">Uncharacterized protein</fullName>
    </submittedName>
</protein>
<evidence type="ECO:0000256" key="2">
    <source>
        <dbReference type="SAM" id="Phobius"/>
    </source>
</evidence>
<feature type="transmembrane region" description="Helical" evidence="2">
    <location>
        <begin position="20"/>
        <end position="39"/>
    </location>
</feature>
<sequence length="346" mass="36943">MHEFPVPIGGAPLPIDFAPSIVFVVLYALLLPIIIMRVLDRRARCIVLVGTAMFAIEHIVTFSLRAYASRNAGPRVSPTLEQYFQATFGGGFISIGQDVTNLFRALLVSTTFPTAGSEAASPPSAHSAGTSVAMQASSAGSSVDARQSTAPYGGDEEQGKAPSSQQLVCVAQEAHEDQPVLRKHIRTCFGIMSILFLAAVALGIVAGVDFKSALQSGANSDLVRQTRYASAGITVAFLACLLGITVYVLVAVPRVPKFPVLYLCIVCLLIMIVGLYRIGVTTHSTTSLLSTAPGSQNTTREKIAFWILHAAPEWISAAMLLGINCRRTFKTGFWGDRNSDKPVVEV</sequence>
<dbReference type="AlphaFoldDB" id="A0AAD7TQ77"/>
<feature type="region of interest" description="Disordered" evidence="1">
    <location>
        <begin position="140"/>
        <end position="161"/>
    </location>
</feature>
<feature type="transmembrane region" description="Helical" evidence="2">
    <location>
        <begin position="259"/>
        <end position="279"/>
    </location>
</feature>
<feature type="transmembrane region" description="Helical" evidence="2">
    <location>
        <begin position="188"/>
        <end position="208"/>
    </location>
</feature>
<feature type="transmembrane region" description="Helical" evidence="2">
    <location>
        <begin position="303"/>
        <end position="323"/>
    </location>
</feature>
<proteinExistence type="predicted"/>
<evidence type="ECO:0000313" key="3">
    <source>
        <dbReference type="EMBL" id="KAJ8473866.1"/>
    </source>
</evidence>
<organism evidence="3 4">
    <name type="scientific">Trametes cubensis</name>
    <dbReference type="NCBI Taxonomy" id="1111947"/>
    <lineage>
        <taxon>Eukaryota</taxon>
        <taxon>Fungi</taxon>
        <taxon>Dikarya</taxon>
        <taxon>Basidiomycota</taxon>
        <taxon>Agaricomycotina</taxon>
        <taxon>Agaricomycetes</taxon>
        <taxon>Polyporales</taxon>
        <taxon>Polyporaceae</taxon>
        <taxon>Trametes</taxon>
    </lineage>
</organism>
<accession>A0AAD7TQ77</accession>
<reference evidence="3" key="1">
    <citation type="submission" date="2022-11" db="EMBL/GenBank/DDBJ databases">
        <title>Genome Sequence of Cubamyces cubensis.</title>
        <authorList>
            <person name="Buettner E."/>
        </authorList>
    </citation>
    <scope>NUCLEOTIDE SEQUENCE</scope>
    <source>
        <strain evidence="3">MPL-01</strain>
    </source>
</reference>
<comment type="caution">
    <text evidence="3">The sequence shown here is derived from an EMBL/GenBank/DDBJ whole genome shotgun (WGS) entry which is preliminary data.</text>
</comment>
<gene>
    <name evidence="3" type="ORF">ONZ51_g7590</name>
</gene>
<feature type="transmembrane region" description="Helical" evidence="2">
    <location>
        <begin position="228"/>
        <end position="252"/>
    </location>
</feature>
<keyword evidence="2" id="KW-0472">Membrane</keyword>
<keyword evidence="4" id="KW-1185">Reference proteome</keyword>
<keyword evidence="2" id="KW-1133">Transmembrane helix</keyword>
<evidence type="ECO:0000313" key="4">
    <source>
        <dbReference type="Proteomes" id="UP001215151"/>
    </source>
</evidence>
<feature type="compositionally biased region" description="Polar residues" evidence="1">
    <location>
        <begin position="140"/>
        <end position="150"/>
    </location>
</feature>
<dbReference type="Proteomes" id="UP001215151">
    <property type="component" value="Unassembled WGS sequence"/>
</dbReference>